<keyword evidence="9 12" id="KW-0472">Membrane</keyword>
<feature type="chain" id="PRO_5046462701" description="Leucine-rich repeat-containing N-terminal plant-type domain-containing protein" evidence="13">
    <location>
        <begin position="23"/>
        <end position="1265"/>
    </location>
</feature>
<evidence type="ECO:0000256" key="9">
    <source>
        <dbReference type="ARBA" id="ARBA00023136"/>
    </source>
</evidence>
<evidence type="ECO:0000256" key="6">
    <source>
        <dbReference type="ARBA" id="ARBA00022729"/>
    </source>
</evidence>
<feature type="signal peptide" evidence="13">
    <location>
        <begin position="1"/>
        <end position="22"/>
    </location>
</feature>
<dbReference type="SUPFAM" id="SSF52058">
    <property type="entry name" value="L domain-like"/>
    <property type="match status" value="3"/>
</dbReference>
<dbReference type="PROSITE" id="PS51450">
    <property type="entry name" value="LRR"/>
    <property type="match status" value="4"/>
</dbReference>
<evidence type="ECO:0000313" key="17">
    <source>
        <dbReference type="Proteomes" id="UP001396334"/>
    </source>
</evidence>
<dbReference type="InterPro" id="IPR001611">
    <property type="entry name" value="Leu-rich_rpt"/>
</dbReference>
<dbReference type="InterPro" id="IPR055414">
    <property type="entry name" value="LRR_R13L4/SHOC2-like"/>
</dbReference>
<dbReference type="SMART" id="SM00369">
    <property type="entry name" value="LRR_TYP"/>
    <property type="match status" value="13"/>
</dbReference>
<evidence type="ECO:0000256" key="10">
    <source>
        <dbReference type="ARBA" id="ARBA00023170"/>
    </source>
</evidence>
<dbReference type="Pfam" id="PF23598">
    <property type="entry name" value="LRR_14"/>
    <property type="match status" value="1"/>
</dbReference>
<organism evidence="16 17">
    <name type="scientific">Hibiscus sabdariffa</name>
    <name type="common">roselle</name>
    <dbReference type="NCBI Taxonomy" id="183260"/>
    <lineage>
        <taxon>Eukaryota</taxon>
        <taxon>Viridiplantae</taxon>
        <taxon>Streptophyta</taxon>
        <taxon>Embryophyta</taxon>
        <taxon>Tracheophyta</taxon>
        <taxon>Spermatophyta</taxon>
        <taxon>Magnoliopsida</taxon>
        <taxon>eudicotyledons</taxon>
        <taxon>Gunneridae</taxon>
        <taxon>Pentapetalae</taxon>
        <taxon>rosids</taxon>
        <taxon>malvids</taxon>
        <taxon>Malvales</taxon>
        <taxon>Malvaceae</taxon>
        <taxon>Malvoideae</taxon>
        <taxon>Hibiscus</taxon>
    </lineage>
</organism>
<evidence type="ECO:0000256" key="3">
    <source>
        <dbReference type="ARBA" id="ARBA00022475"/>
    </source>
</evidence>
<evidence type="ECO:0000313" key="16">
    <source>
        <dbReference type="EMBL" id="KAK9025760.1"/>
    </source>
</evidence>
<dbReference type="PRINTS" id="PR00019">
    <property type="entry name" value="LEURICHRPT"/>
</dbReference>
<accession>A0ABR2SL66</accession>
<dbReference type="Pfam" id="PF08263">
    <property type="entry name" value="LRRNT_2"/>
    <property type="match status" value="1"/>
</dbReference>
<dbReference type="InterPro" id="IPR046956">
    <property type="entry name" value="RLP23-like"/>
</dbReference>
<gene>
    <name evidence="16" type="ORF">V6N11_038617</name>
</gene>
<dbReference type="Pfam" id="PF00560">
    <property type="entry name" value="LRR_1"/>
    <property type="match status" value="8"/>
</dbReference>
<feature type="transmembrane region" description="Helical" evidence="12">
    <location>
        <begin position="1217"/>
        <end position="1239"/>
    </location>
</feature>
<evidence type="ECO:0000256" key="4">
    <source>
        <dbReference type="ARBA" id="ARBA00022614"/>
    </source>
</evidence>
<evidence type="ECO:0000256" key="13">
    <source>
        <dbReference type="SAM" id="SignalP"/>
    </source>
</evidence>
<dbReference type="PANTHER" id="PTHR48061:SF2">
    <property type="entry name" value="RECEPTOR LIKE PROTEIN 30-LIKE"/>
    <property type="match status" value="1"/>
</dbReference>
<reference evidence="16 17" key="1">
    <citation type="journal article" date="2024" name="G3 (Bethesda)">
        <title>Genome assembly of Hibiscus sabdariffa L. provides insights into metabolisms of medicinal natural products.</title>
        <authorList>
            <person name="Kim T."/>
        </authorList>
    </citation>
    <scope>NUCLEOTIDE SEQUENCE [LARGE SCALE GENOMIC DNA]</scope>
    <source>
        <strain evidence="16">TK-2024</strain>
        <tissue evidence="16">Old leaves</tissue>
    </source>
</reference>
<dbReference type="SUPFAM" id="SSF52047">
    <property type="entry name" value="RNI-like"/>
    <property type="match status" value="1"/>
</dbReference>
<dbReference type="InterPro" id="IPR013210">
    <property type="entry name" value="LRR_N_plant-typ"/>
</dbReference>
<comment type="similarity">
    <text evidence="2">Belongs to the RLP family.</text>
</comment>
<evidence type="ECO:0000256" key="2">
    <source>
        <dbReference type="ARBA" id="ARBA00009592"/>
    </source>
</evidence>
<dbReference type="Pfam" id="PF13855">
    <property type="entry name" value="LRR_8"/>
    <property type="match status" value="1"/>
</dbReference>
<dbReference type="InterPro" id="IPR003591">
    <property type="entry name" value="Leu-rich_rpt_typical-subtyp"/>
</dbReference>
<protein>
    <recommendedName>
        <fullName evidence="18">Leucine-rich repeat-containing N-terminal plant-type domain-containing protein</fullName>
    </recommendedName>
</protein>
<proteinExistence type="inferred from homology"/>
<sequence>MQTPHSPISLIFLFSCISHVFSLPQNHLRKQCLDDQRSSLLQLQQHLYHGPNFTFSSKFELWDLDTDCCSWEGVTCDALGHVIGLNLSNQNFSGTFHSIFDLRHLNRLNLAGNNFNSTLLSYEFDKLPNLTHLNLSSSCFHGQIPTEMANLTRLVSLDLSHQDDCYWRNHYSGYDFAALKLEKPNFQTLIKNLKLLTELYLDGVDIFTHSSNWCETTSLVLTGLQVLSLSNCGLEGPLCPSLSTLPFLSKLVLDYNSISSLPPNFLESSSRLVSLSLASCYLSGDFPTGILWLPKIQSIDLSYNQFMGQLPEFPSNSTLLSLSLSEINFSGKLTESIGNLKLLRDLTLKGCNFFGSIPSSIANLSHLVNLDLSENHFSGHFPTKILSLPKIQSIDISGNEKLMGQLQEFSSNSALRSLSLSHTNFSGALSESIGNLKFLRDLTLLRCNFSGSIPSSIGNLSYLVNLDLSQNNFSGKLPESIGNLKFLRNLNLGVCNFSGSIPWSIANLSHLVNLDLSYNQFSGPTPSSLFTLPSLRELSLRWNQLVGGIDEFPNASSSLIEGLYLGNNYFSGALPESILQLPRLQQLSIGDNGFSSLKLLSFVQLKNLRGLDLSNMSLLIESDNKSLTFPQLDTLYLRSCNLIEFPEFIKTQDKLSVLDLSNNHIHGVVPNWLWKSSLRWVDLSFNPIGFQKQLPLDDADFSFPMLGGLILTSCNISAFPEFLRSQEDLEELDLSNNRISGAIPNWAWKKSLVSLNLSNNHLSSLDLLLSNLSLTSSEASLSSPICNLSQLYTFDASHNNLSGPIPYCFGNLGALELLDLHGNNFSGIMPDFSKATQLWFLKVSENSLEEKLPTSLAECTQLVVLDVGNNMINDTFPFWLEKLPYLAVLILRENRFYGQIKYFKNISVFPTLDVLDITSNKFSGELSIDFLNVTQLRSLKIGGNKLEGKLPTSLVNCSKLEVLDIGNNMVHDIFPFWLEKLPSLKVLILRANRFYGTITTFDVDSVFPKLRILDIASNNFSGDLSIEFLQSLKAMAMITNGDKAKLDYIGEVYYQDSVTIVNKGVELFYQKVLTTLTCLDLSNNNFHERIPEEIEVLKSLKVLNLSHNSFIGEIPSALDNLKDLESLDLSQNKLSGKIPPQLASLTFLAALNLSYNQLEGSIPQSNQFITFTNDSYRGNSKLCGPPFSRKCYEVGLPMPPPAGEDEKDSWLDAMSTWQIALVGYASGLVVGLCIGYTVLNELGNKWVDKFRMYGKGNRRRRRRTM</sequence>
<evidence type="ECO:0008006" key="18">
    <source>
        <dbReference type="Google" id="ProtNLM"/>
    </source>
</evidence>
<evidence type="ECO:0000256" key="1">
    <source>
        <dbReference type="ARBA" id="ARBA00004251"/>
    </source>
</evidence>
<keyword evidence="5 12" id="KW-0812">Transmembrane</keyword>
<keyword evidence="4" id="KW-0433">Leucine-rich repeat</keyword>
<evidence type="ECO:0000256" key="7">
    <source>
        <dbReference type="ARBA" id="ARBA00022737"/>
    </source>
</evidence>
<name>A0ABR2SL66_9ROSI</name>
<evidence type="ECO:0000259" key="14">
    <source>
        <dbReference type="Pfam" id="PF08263"/>
    </source>
</evidence>
<evidence type="ECO:0000256" key="11">
    <source>
        <dbReference type="ARBA" id="ARBA00023180"/>
    </source>
</evidence>
<evidence type="ECO:0000256" key="12">
    <source>
        <dbReference type="SAM" id="Phobius"/>
    </source>
</evidence>
<dbReference type="InterPro" id="IPR032675">
    <property type="entry name" value="LRR_dom_sf"/>
</dbReference>
<keyword evidence="7" id="KW-0677">Repeat</keyword>
<keyword evidence="10" id="KW-0675">Receptor</keyword>
<comment type="subcellular location">
    <subcellularLocation>
        <location evidence="1">Cell membrane</location>
        <topology evidence="1">Single-pass type I membrane protein</topology>
    </subcellularLocation>
</comment>
<dbReference type="Proteomes" id="UP001396334">
    <property type="component" value="Unassembled WGS sequence"/>
</dbReference>
<comment type="caution">
    <text evidence="16">The sequence shown here is derived from an EMBL/GenBank/DDBJ whole genome shotgun (WGS) entry which is preliminary data.</text>
</comment>
<keyword evidence="8 12" id="KW-1133">Transmembrane helix</keyword>
<keyword evidence="11" id="KW-0325">Glycoprotein</keyword>
<feature type="domain" description="Disease resistance R13L4/SHOC-2-like LRR" evidence="15">
    <location>
        <begin position="405"/>
        <end position="638"/>
    </location>
</feature>
<evidence type="ECO:0000259" key="15">
    <source>
        <dbReference type="Pfam" id="PF23598"/>
    </source>
</evidence>
<dbReference type="PANTHER" id="PTHR48061">
    <property type="entry name" value="LEUCINE-RICH REPEAT RECEPTOR PROTEIN KINASE EMS1-LIKE-RELATED"/>
    <property type="match status" value="1"/>
</dbReference>
<feature type="domain" description="Leucine-rich repeat-containing N-terminal plant-type" evidence="14">
    <location>
        <begin position="34"/>
        <end position="77"/>
    </location>
</feature>
<keyword evidence="3" id="KW-1003">Cell membrane</keyword>
<keyword evidence="6 13" id="KW-0732">Signal</keyword>
<dbReference type="Gene3D" id="3.80.10.10">
    <property type="entry name" value="Ribonuclease Inhibitor"/>
    <property type="match status" value="7"/>
</dbReference>
<evidence type="ECO:0000256" key="5">
    <source>
        <dbReference type="ARBA" id="ARBA00022692"/>
    </source>
</evidence>
<evidence type="ECO:0000256" key="8">
    <source>
        <dbReference type="ARBA" id="ARBA00022989"/>
    </source>
</evidence>
<dbReference type="EMBL" id="JBBPBN010000013">
    <property type="protein sequence ID" value="KAK9025760.1"/>
    <property type="molecule type" value="Genomic_DNA"/>
</dbReference>
<keyword evidence="17" id="KW-1185">Reference proteome</keyword>